<protein>
    <recommendedName>
        <fullName evidence="3">Winged helix-turn-helix domain-containing protein</fullName>
    </recommendedName>
</protein>
<keyword evidence="2" id="KW-1185">Reference proteome</keyword>
<dbReference type="EMBL" id="CP015970">
    <property type="protein sequence ID" value="AOZ48097.1"/>
    <property type="molecule type" value="Genomic_DNA"/>
</dbReference>
<dbReference type="Proteomes" id="UP000178666">
    <property type="component" value="Chromosome"/>
</dbReference>
<dbReference type="PANTHER" id="PTHR30528">
    <property type="entry name" value="CYTOPLASMIC PROTEIN"/>
    <property type="match status" value="1"/>
</dbReference>
<evidence type="ECO:0008006" key="3">
    <source>
        <dbReference type="Google" id="ProtNLM"/>
    </source>
</evidence>
<evidence type="ECO:0000313" key="2">
    <source>
        <dbReference type="Proteomes" id="UP000178666"/>
    </source>
</evidence>
<proteinExistence type="predicted"/>
<name>A0ABM6FPD5_9ACTN</name>
<dbReference type="Pfam" id="PF06224">
    <property type="entry name" value="AlkZ-like"/>
    <property type="match status" value="1"/>
</dbReference>
<dbReference type="RefSeq" id="WP_071001174.1">
    <property type="nucleotide sequence ID" value="NZ_CP031057.1"/>
</dbReference>
<organism evidence="1 2">
    <name type="scientific">Acidipropionibacterium acidipropionici</name>
    <dbReference type="NCBI Taxonomy" id="1748"/>
    <lineage>
        <taxon>Bacteria</taxon>
        <taxon>Bacillati</taxon>
        <taxon>Actinomycetota</taxon>
        <taxon>Actinomycetes</taxon>
        <taxon>Propionibacteriales</taxon>
        <taxon>Propionibacteriaceae</taxon>
        <taxon>Acidipropionibacterium</taxon>
    </lineage>
</organism>
<reference evidence="1 2" key="1">
    <citation type="journal article" date="2016" name="Plant Dis.">
        <title>Improved production of propionic acid using genome shuffling.</title>
        <authorList>
            <person name="Luna-Flores C.H."/>
            <person name="Palfreyman R.W."/>
            <person name="Kromer J.O."/>
            <person name="Nielsen L.K."/>
            <person name="Marcellin E."/>
        </authorList>
    </citation>
    <scope>NUCLEOTIDE SEQUENCE [LARGE SCALE GENOMIC DNA]</scope>
    <source>
        <strain evidence="1 2">F3E8</strain>
    </source>
</reference>
<sequence length="409" mass="45329">MTSGGRRLTRRQAARLALAAQGLGRRRPVNADRAALRRTVRRIGLFQVDSVNVFARAHEMPMFSRCGPYDPALLTGAVEGRSPLLHETWAHVASLVDIELEPALRYRRRDAAREAWRSMVDLLDENPRLVDEVIGRLADGPATARQISGGERGTSPEEWGWNWSASKTALEWAWRCGRVAVAGRTASFEKIYALPDQVLPARIRALPEPGAEQGQRELAVRAATALGVFTPADLADYFRTRRRPTDAALSTLASEGLVEPVTVDGERGWWMCSGASVPRRIEGCTVVSPFDPVVFRRERALRLHALDYRIEIYVPRARRRFGYYCLPFLLGQDFVARVDLRADRAAGVLEVASAWREPGAEESPDLPGRRTVATALAGHLEEVAEWRGLDRIRVLGAGDLAPDLARAMG</sequence>
<gene>
    <name evidence="1" type="ORF">A8L58_02790</name>
</gene>
<accession>A0ABM6FPD5</accession>
<evidence type="ECO:0000313" key="1">
    <source>
        <dbReference type="EMBL" id="AOZ48097.1"/>
    </source>
</evidence>
<dbReference type="InterPro" id="IPR009351">
    <property type="entry name" value="AlkZ-like"/>
</dbReference>
<dbReference type="PANTHER" id="PTHR30528:SF0">
    <property type="entry name" value="CYTOPLASMIC PROTEIN"/>
    <property type="match status" value="1"/>
</dbReference>